<evidence type="ECO:0000313" key="2">
    <source>
        <dbReference type="Proteomes" id="UP001189429"/>
    </source>
</evidence>
<keyword evidence="2" id="KW-1185">Reference proteome</keyword>
<proteinExistence type="predicted"/>
<sequence length="199" mass="22282">ELLIGEDTRVDPVQITALLGKAEAFAGEAAAEPRLWRGPFPSALFSEMVALARTMSKEVICIHTVVCEKKQNHDGSFATKEWFKRLLADRDSGWSAQIAEILKEADATRDMVEKVEELNGKKVPTSIPKLRRLHNIEWELGSLRLYQSGLATTRVKEMASETSSLVEDEFAQTNFIYGCLQNIKAVNRSMQLQMVKNGV</sequence>
<feature type="non-terminal residue" evidence="1">
    <location>
        <position position="1"/>
    </location>
</feature>
<comment type="caution">
    <text evidence="1">The sequence shown here is derived from an EMBL/GenBank/DDBJ whole genome shotgun (WGS) entry which is preliminary data.</text>
</comment>
<name>A0ABN9SPD6_9DINO</name>
<organism evidence="1 2">
    <name type="scientific">Prorocentrum cordatum</name>
    <dbReference type="NCBI Taxonomy" id="2364126"/>
    <lineage>
        <taxon>Eukaryota</taxon>
        <taxon>Sar</taxon>
        <taxon>Alveolata</taxon>
        <taxon>Dinophyceae</taxon>
        <taxon>Prorocentrales</taxon>
        <taxon>Prorocentraceae</taxon>
        <taxon>Prorocentrum</taxon>
    </lineage>
</organism>
<dbReference type="Proteomes" id="UP001189429">
    <property type="component" value="Unassembled WGS sequence"/>
</dbReference>
<gene>
    <name evidence="1" type="ORF">PCOR1329_LOCUS31330</name>
</gene>
<dbReference type="EMBL" id="CAUYUJ010012305">
    <property type="protein sequence ID" value="CAK0833729.1"/>
    <property type="molecule type" value="Genomic_DNA"/>
</dbReference>
<reference evidence="1" key="1">
    <citation type="submission" date="2023-10" db="EMBL/GenBank/DDBJ databases">
        <authorList>
            <person name="Chen Y."/>
            <person name="Shah S."/>
            <person name="Dougan E. K."/>
            <person name="Thang M."/>
            <person name="Chan C."/>
        </authorList>
    </citation>
    <scope>NUCLEOTIDE SEQUENCE [LARGE SCALE GENOMIC DNA]</scope>
</reference>
<accession>A0ABN9SPD6</accession>
<evidence type="ECO:0000313" key="1">
    <source>
        <dbReference type="EMBL" id="CAK0833729.1"/>
    </source>
</evidence>
<protein>
    <submittedName>
        <fullName evidence="1">Uncharacterized protein</fullName>
    </submittedName>
</protein>